<feature type="domain" description="ADF-H" evidence="6">
    <location>
        <begin position="80"/>
        <end position="210"/>
    </location>
</feature>
<accession>A0A9N9BDR5</accession>
<proteinExistence type="inferred from homology"/>
<comment type="caution">
    <text evidence="7">The sequence shown here is derived from an EMBL/GenBank/DDBJ whole genome shotgun (WGS) entry which is preliminary data.</text>
</comment>
<protein>
    <recommendedName>
        <fullName evidence="3">Cofilin</fullName>
    </recommendedName>
    <alternativeName>
        <fullName evidence="5">Actin-depolymerizing factor 1</fullName>
    </alternativeName>
</protein>
<dbReference type="Gene3D" id="3.40.20.10">
    <property type="entry name" value="Severin"/>
    <property type="match status" value="1"/>
</dbReference>
<evidence type="ECO:0000256" key="2">
    <source>
        <dbReference type="ARBA" id="ARBA00006844"/>
    </source>
</evidence>
<dbReference type="CDD" id="cd11286">
    <property type="entry name" value="ADF_cofilin_like"/>
    <property type="match status" value="1"/>
</dbReference>
<dbReference type="InterPro" id="IPR002108">
    <property type="entry name" value="ADF-H"/>
</dbReference>
<keyword evidence="4" id="KW-0009">Actin-binding</keyword>
<evidence type="ECO:0000259" key="6">
    <source>
        <dbReference type="PROSITE" id="PS51263"/>
    </source>
</evidence>
<dbReference type="InterPro" id="IPR029006">
    <property type="entry name" value="ADF-H/Gelsolin-like_dom_sf"/>
</dbReference>
<evidence type="ECO:0000313" key="7">
    <source>
        <dbReference type="EMBL" id="CAG8562233.1"/>
    </source>
</evidence>
<dbReference type="GO" id="GO:0003779">
    <property type="term" value="F:actin binding"/>
    <property type="evidence" value="ECO:0007669"/>
    <property type="project" value="UniProtKB-KW"/>
</dbReference>
<gene>
    <name evidence="7" type="ORF">POCULU_LOCUS5569</name>
</gene>
<dbReference type="Pfam" id="PF00241">
    <property type="entry name" value="Cofilin_ADF"/>
    <property type="match status" value="1"/>
</dbReference>
<organism evidence="7 8">
    <name type="scientific">Paraglomus occultum</name>
    <dbReference type="NCBI Taxonomy" id="144539"/>
    <lineage>
        <taxon>Eukaryota</taxon>
        <taxon>Fungi</taxon>
        <taxon>Fungi incertae sedis</taxon>
        <taxon>Mucoromycota</taxon>
        <taxon>Glomeromycotina</taxon>
        <taxon>Glomeromycetes</taxon>
        <taxon>Paraglomerales</taxon>
        <taxon>Paraglomeraceae</taxon>
        <taxon>Paraglomus</taxon>
    </lineage>
</organism>
<dbReference type="GO" id="GO:0030042">
    <property type="term" value="P:actin filament depolymerization"/>
    <property type="evidence" value="ECO:0007669"/>
    <property type="project" value="InterPro"/>
</dbReference>
<dbReference type="PROSITE" id="PS51263">
    <property type="entry name" value="ADF_H"/>
    <property type="match status" value="1"/>
</dbReference>
<dbReference type="SMART" id="SM00102">
    <property type="entry name" value="ADF"/>
    <property type="match status" value="1"/>
</dbReference>
<evidence type="ECO:0000313" key="8">
    <source>
        <dbReference type="Proteomes" id="UP000789572"/>
    </source>
</evidence>
<dbReference type="GO" id="GO:0015629">
    <property type="term" value="C:actin cytoskeleton"/>
    <property type="evidence" value="ECO:0007669"/>
    <property type="project" value="InterPro"/>
</dbReference>
<evidence type="ECO:0000256" key="4">
    <source>
        <dbReference type="ARBA" id="ARBA00023203"/>
    </source>
</evidence>
<dbReference type="PRINTS" id="PR00006">
    <property type="entry name" value="COFILIN"/>
</dbReference>
<evidence type="ECO:0000256" key="1">
    <source>
        <dbReference type="ARBA" id="ARBA00004109"/>
    </source>
</evidence>
<evidence type="ECO:0000256" key="5">
    <source>
        <dbReference type="ARBA" id="ARBA00032427"/>
    </source>
</evidence>
<comment type="subcellular location">
    <subcellularLocation>
        <location evidence="1">Nucleus matrix</location>
    </subcellularLocation>
</comment>
<dbReference type="SUPFAM" id="SSF55753">
    <property type="entry name" value="Actin depolymerizing proteins"/>
    <property type="match status" value="1"/>
</dbReference>
<comment type="similarity">
    <text evidence="2">Belongs to the actin-binding proteins ADF family.</text>
</comment>
<keyword evidence="8" id="KW-1185">Reference proteome</keyword>
<dbReference type="PANTHER" id="PTHR11913">
    <property type="entry name" value="COFILIN-RELATED"/>
    <property type="match status" value="1"/>
</dbReference>
<name>A0A9N9BDR5_9GLOM</name>
<dbReference type="AlphaFoldDB" id="A0A9N9BDR5"/>
<dbReference type="InterPro" id="IPR017904">
    <property type="entry name" value="ADF/Cofilin"/>
</dbReference>
<dbReference type="EMBL" id="CAJVPJ010000875">
    <property type="protein sequence ID" value="CAG8562233.1"/>
    <property type="molecule type" value="Genomic_DNA"/>
</dbReference>
<dbReference type="OrthoDB" id="10249245at2759"/>
<dbReference type="GO" id="GO:0016363">
    <property type="term" value="C:nuclear matrix"/>
    <property type="evidence" value="ECO:0007669"/>
    <property type="project" value="UniProtKB-SubCell"/>
</dbReference>
<evidence type="ECO:0000256" key="3">
    <source>
        <dbReference type="ARBA" id="ARBA00015630"/>
    </source>
</evidence>
<reference evidence="7" key="1">
    <citation type="submission" date="2021-06" db="EMBL/GenBank/DDBJ databases">
        <authorList>
            <person name="Kallberg Y."/>
            <person name="Tangrot J."/>
            <person name="Rosling A."/>
        </authorList>
    </citation>
    <scope>NUCLEOTIDE SEQUENCE</scope>
    <source>
        <strain evidence="7">IA702</strain>
    </source>
</reference>
<sequence length="211" mass="24092">MGKKKKNYGSFSQMLGTIFRLIHQLCLLFKPPSPQINTPSTQYQYIVFALACPKDNERLLCQNRRSAKPPIFVACDQLPGVSVAPECLEVFQELKLKKKYRYVIFRISDDQTSIIFEKGAETASYDDFIGALPPNEPRYAIYDFDYETAEGLRNKLLFYSWTPDTSKIRSKMLYASSKDALRRSLVGIGTEIQATDFSEVSLEAVQEKVSR</sequence>
<dbReference type="Proteomes" id="UP000789572">
    <property type="component" value="Unassembled WGS sequence"/>
</dbReference>